<accession>A0ABW5ZKA3</accession>
<comment type="caution">
    <text evidence="1">The sequence shown here is derived from an EMBL/GenBank/DDBJ whole genome shotgun (WGS) entry which is preliminary data.</text>
</comment>
<dbReference type="EMBL" id="JBHUPG010000027">
    <property type="protein sequence ID" value="MFD2912971.1"/>
    <property type="molecule type" value="Genomic_DNA"/>
</dbReference>
<sequence length="154" mass="17408">MKKWILLIIAIFAVFIACFLIIFNAAKNQVNNQLDIAEAAAMDEGISVKESYHYYGSAPYSVVEGTSDGVEKLFFLAENGEDPVIIDAAAGVDQEQVLNMLEADDNPKKILSSKIGMEPIGPVWEVIYEDEDELLNYYYVKFESGEWWRTIRNL</sequence>
<organism evidence="1 2">
    <name type="scientific">Jeotgalibacillus terrae</name>
    <dbReference type="NCBI Taxonomy" id="587735"/>
    <lineage>
        <taxon>Bacteria</taxon>
        <taxon>Bacillati</taxon>
        <taxon>Bacillota</taxon>
        <taxon>Bacilli</taxon>
        <taxon>Bacillales</taxon>
        <taxon>Caryophanaceae</taxon>
        <taxon>Jeotgalibacillus</taxon>
    </lineage>
</organism>
<proteinExistence type="predicted"/>
<dbReference type="SUPFAM" id="SSF54403">
    <property type="entry name" value="Cystatin/monellin"/>
    <property type="match status" value="1"/>
</dbReference>
<dbReference type="InterPro" id="IPR046350">
    <property type="entry name" value="Cystatin_sf"/>
</dbReference>
<dbReference type="PROSITE" id="PS51257">
    <property type="entry name" value="PROKAR_LIPOPROTEIN"/>
    <property type="match status" value="1"/>
</dbReference>
<evidence type="ECO:0008006" key="3">
    <source>
        <dbReference type="Google" id="ProtNLM"/>
    </source>
</evidence>
<dbReference type="Proteomes" id="UP001597561">
    <property type="component" value="Unassembled WGS sequence"/>
</dbReference>
<keyword evidence="2" id="KW-1185">Reference proteome</keyword>
<evidence type="ECO:0000313" key="2">
    <source>
        <dbReference type="Proteomes" id="UP001597561"/>
    </source>
</evidence>
<name>A0ABW5ZKA3_9BACL</name>
<gene>
    <name evidence="1" type="ORF">ACFS5P_13885</name>
</gene>
<reference evidence="2" key="1">
    <citation type="journal article" date="2019" name="Int. J. Syst. Evol. Microbiol.">
        <title>The Global Catalogue of Microorganisms (GCM) 10K type strain sequencing project: providing services to taxonomists for standard genome sequencing and annotation.</title>
        <authorList>
            <consortium name="The Broad Institute Genomics Platform"/>
            <consortium name="The Broad Institute Genome Sequencing Center for Infectious Disease"/>
            <person name="Wu L."/>
            <person name="Ma J."/>
        </authorList>
    </citation>
    <scope>NUCLEOTIDE SEQUENCE [LARGE SCALE GENOMIC DNA]</scope>
    <source>
        <strain evidence="2">KCTC 13528</strain>
    </source>
</reference>
<protein>
    <recommendedName>
        <fullName evidence="3">DUF5590 domain-containing protein</fullName>
    </recommendedName>
</protein>
<evidence type="ECO:0000313" key="1">
    <source>
        <dbReference type="EMBL" id="MFD2912971.1"/>
    </source>
</evidence>
<dbReference type="Gene3D" id="3.10.450.40">
    <property type="match status" value="1"/>
</dbReference>
<dbReference type="RefSeq" id="WP_204727671.1">
    <property type="nucleotide sequence ID" value="NZ_JAFBDK010000001.1"/>
</dbReference>